<dbReference type="InterPro" id="IPR050090">
    <property type="entry name" value="Tyrosine_recombinase_XerCD"/>
</dbReference>
<dbReference type="SUPFAM" id="SSF56349">
    <property type="entry name" value="DNA breaking-rejoining enzymes"/>
    <property type="match status" value="1"/>
</dbReference>
<keyword evidence="5" id="KW-0233">DNA recombination</keyword>
<organism evidence="9 10">
    <name type="scientific">Brotonthovivens ammoniilytica</name>
    <dbReference type="NCBI Taxonomy" id="2981725"/>
    <lineage>
        <taxon>Bacteria</taxon>
        <taxon>Bacillati</taxon>
        <taxon>Bacillota</taxon>
        <taxon>Clostridia</taxon>
        <taxon>Lachnospirales</taxon>
        <taxon>Lachnospiraceae</taxon>
        <taxon>Brotonthovivens</taxon>
    </lineage>
</organism>
<evidence type="ECO:0000256" key="1">
    <source>
        <dbReference type="ARBA" id="ARBA00003283"/>
    </source>
</evidence>
<evidence type="ECO:0000259" key="7">
    <source>
        <dbReference type="PROSITE" id="PS51898"/>
    </source>
</evidence>
<dbReference type="InterPro" id="IPR013762">
    <property type="entry name" value="Integrase-like_cat_sf"/>
</dbReference>
<evidence type="ECO:0000259" key="8">
    <source>
        <dbReference type="PROSITE" id="PS51900"/>
    </source>
</evidence>
<evidence type="ECO:0000313" key="9">
    <source>
        <dbReference type="EMBL" id="MCU6762265.1"/>
    </source>
</evidence>
<keyword evidence="4 6" id="KW-0238">DNA-binding</keyword>
<gene>
    <name evidence="9" type="ORF">OCV88_07885</name>
</gene>
<evidence type="ECO:0000313" key="10">
    <source>
        <dbReference type="Proteomes" id="UP001652442"/>
    </source>
</evidence>
<dbReference type="RefSeq" id="WP_158424953.1">
    <property type="nucleotide sequence ID" value="NZ_JAOQJQ010000002.1"/>
</dbReference>
<evidence type="ECO:0000256" key="6">
    <source>
        <dbReference type="PROSITE-ProRule" id="PRU01248"/>
    </source>
</evidence>
<sequence>MGELRTRKRGKNWEWSFEAARTNGKRNSISKGGYRTKAEAIEAGTKAKAEYTGTGYVFEPSQISVADYFAYWQENYVKAECKPNTQHAYANMIRIHILPYLGTYPLSAVTPALLQQHINRLYANNLSSSYLKGITGVLSNAFTYAVHPAAFLKENPMAYVRYPRAQSQKYDTNRRIITPEEFSAILNYFTPGNHFRILFLICYYTGLRIAECTGLTWDRVDLDAGTITVDRIMVKHPEKYWYLGTPKTISSTRTIPIGATLLQELKKHKKWQLEKQMFYGEYYKHCLLKLNTRLCICDHTNTSLLSEPKLSFVCTQENGTPVTPDHARYASRIVNYKLGITFNFHSLRHTHATILIENGANIKDVQERLGHAKISTTMDTYVHNTDTMKHQSVEIFELAAALSTS</sequence>
<proteinExistence type="inferred from homology"/>
<comment type="function">
    <text evidence="1">Site-specific tyrosine recombinase, which acts by catalyzing the cutting and rejoining of the recombining DNA molecules.</text>
</comment>
<dbReference type="Gene3D" id="1.10.443.10">
    <property type="entry name" value="Intergrase catalytic core"/>
    <property type="match status" value="1"/>
</dbReference>
<dbReference type="Proteomes" id="UP001652442">
    <property type="component" value="Unassembled WGS sequence"/>
</dbReference>
<comment type="caution">
    <text evidence="9">The sequence shown here is derived from an EMBL/GenBank/DDBJ whole genome shotgun (WGS) entry which is preliminary data.</text>
</comment>
<comment type="similarity">
    <text evidence="2">Belongs to the 'phage' integrase family.</text>
</comment>
<dbReference type="Pfam" id="PF00589">
    <property type="entry name" value="Phage_integrase"/>
    <property type="match status" value="1"/>
</dbReference>
<dbReference type="InterPro" id="IPR002104">
    <property type="entry name" value="Integrase_catalytic"/>
</dbReference>
<dbReference type="Pfam" id="PF14659">
    <property type="entry name" value="Phage_int_SAM_3"/>
    <property type="match status" value="1"/>
</dbReference>
<name>A0ABT2TJ72_9FIRM</name>
<evidence type="ECO:0000256" key="3">
    <source>
        <dbReference type="ARBA" id="ARBA00022908"/>
    </source>
</evidence>
<accession>A0ABT2TJ72</accession>
<evidence type="ECO:0000256" key="5">
    <source>
        <dbReference type="ARBA" id="ARBA00023172"/>
    </source>
</evidence>
<dbReference type="PANTHER" id="PTHR30349">
    <property type="entry name" value="PHAGE INTEGRASE-RELATED"/>
    <property type="match status" value="1"/>
</dbReference>
<dbReference type="InterPro" id="IPR010998">
    <property type="entry name" value="Integrase_recombinase_N"/>
</dbReference>
<dbReference type="InterPro" id="IPR011010">
    <property type="entry name" value="DNA_brk_join_enz"/>
</dbReference>
<dbReference type="EMBL" id="JAOQJQ010000002">
    <property type="protein sequence ID" value="MCU6762265.1"/>
    <property type="molecule type" value="Genomic_DNA"/>
</dbReference>
<evidence type="ECO:0000256" key="2">
    <source>
        <dbReference type="ARBA" id="ARBA00008857"/>
    </source>
</evidence>
<evidence type="ECO:0000256" key="4">
    <source>
        <dbReference type="ARBA" id="ARBA00023125"/>
    </source>
</evidence>
<keyword evidence="3" id="KW-0229">DNA integration</keyword>
<reference evidence="9 10" key="1">
    <citation type="journal article" date="2021" name="ISME Commun">
        <title>Automated analysis of genomic sequences facilitates high-throughput and comprehensive description of bacteria.</title>
        <authorList>
            <person name="Hitch T.C.A."/>
        </authorList>
    </citation>
    <scope>NUCLEOTIDE SEQUENCE [LARGE SCALE GENOMIC DNA]</scope>
    <source>
        <strain evidence="9 10">Sanger_109</strain>
    </source>
</reference>
<protein>
    <submittedName>
        <fullName evidence="9">Site-specific integrase</fullName>
    </submittedName>
</protein>
<dbReference type="PROSITE" id="PS51898">
    <property type="entry name" value="TYR_RECOMBINASE"/>
    <property type="match status" value="1"/>
</dbReference>
<feature type="domain" description="Tyr recombinase" evidence="7">
    <location>
        <begin position="172"/>
        <end position="394"/>
    </location>
</feature>
<dbReference type="InterPro" id="IPR044068">
    <property type="entry name" value="CB"/>
</dbReference>
<dbReference type="InterPro" id="IPR004107">
    <property type="entry name" value="Integrase_SAM-like_N"/>
</dbReference>
<feature type="domain" description="Core-binding (CB)" evidence="8">
    <location>
        <begin position="60"/>
        <end position="146"/>
    </location>
</feature>
<dbReference type="PANTHER" id="PTHR30349:SF64">
    <property type="entry name" value="PROPHAGE INTEGRASE INTD-RELATED"/>
    <property type="match status" value="1"/>
</dbReference>
<dbReference type="PROSITE" id="PS51900">
    <property type="entry name" value="CB"/>
    <property type="match status" value="1"/>
</dbReference>
<dbReference type="CDD" id="cd01189">
    <property type="entry name" value="INT_ICEBs1_C_like"/>
    <property type="match status" value="1"/>
</dbReference>
<dbReference type="Gene3D" id="1.10.150.130">
    <property type="match status" value="1"/>
</dbReference>
<keyword evidence="10" id="KW-1185">Reference proteome</keyword>